<evidence type="ECO:0008006" key="3">
    <source>
        <dbReference type="Google" id="ProtNLM"/>
    </source>
</evidence>
<evidence type="ECO:0000313" key="2">
    <source>
        <dbReference type="Proteomes" id="UP000246303"/>
    </source>
</evidence>
<dbReference type="Proteomes" id="UP000246303">
    <property type="component" value="Unassembled WGS sequence"/>
</dbReference>
<evidence type="ECO:0000313" key="1">
    <source>
        <dbReference type="EMBL" id="PXA64065.1"/>
    </source>
</evidence>
<dbReference type="OrthoDB" id="5240834at2"/>
<name>A0A2V3DMA9_9MICC</name>
<comment type="caution">
    <text evidence="1">The sequence shown here is derived from an EMBL/GenBank/DDBJ whole genome shotgun (WGS) entry which is preliminary data.</text>
</comment>
<protein>
    <recommendedName>
        <fullName evidence="3">DUF2079 domain-containing protein</fullName>
    </recommendedName>
</protein>
<gene>
    <name evidence="1" type="ORF">CVS29_16990</name>
</gene>
<keyword evidence="2" id="KW-1185">Reference proteome</keyword>
<sequence length="518" mass="57467">MAVEVLDGPQDSLAVVQSWWRRIVARVGTPFRGELRAVSILAFLATLTYSTLSMLRYSTFRSSGYDLGIFDQVVRQYSAFMGPYSEIKGLTYNILGDHFHPIIAILGPLYWLWNDPRMLGIALAVLVASSIYPVYLFCRARLGPWASLAVSAGYVFWWPIQSLVNFDFHEIAFGVPLMAWIILALDRNRYIAVGVLSVILLGVREDMGFMVMAIALIIALRRRWKLALALLATGAAGYLFTTGRFIPHFNKSGSFGYWEYTTLGPTMGSAIAFMAAHPLKTAAILFDNGTKQFLWAALFFPLWLLPLASPYVLLAAPILASRLLSDRPGTWSTAFQYNAILAPILVLAAVDVLSKLVKRFPRIQAAKVWAPAAFTMSVAVGIAFIPGLFPIHNLVTGKTWEHTAHMAAQQRVVNMIPSGVCVEADDRLVPHLTNRTNVGLLGRQVDYANWAVIDFAQTDTGGGGDGNFTPFDALRFKENYGFRIVHQDDGIVLLYRPYLPDRDAPELCSSPYQSGRNE</sequence>
<dbReference type="Pfam" id="PF09852">
    <property type="entry name" value="DUF2079"/>
    <property type="match status" value="1"/>
</dbReference>
<dbReference type="AlphaFoldDB" id="A0A2V3DMA9"/>
<organism evidence="1 2">
    <name type="scientific">Arthrobacter psychrochitiniphilus</name>
    <dbReference type="NCBI Taxonomy" id="291045"/>
    <lineage>
        <taxon>Bacteria</taxon>
        <taxon>Bacillati</taxon>
        <taxon>Actinomycetota</taxon>
        <taxon>Actinomycetes</taxon>
        <taxon>Micrococcales</taxon>
        <taxon>Micrococcaceae</taxon>
        <taxon>Arthrobacter</taxon>
    </lineage>
</organism>
<dbReference type="RefSeq" id="WP_110107688.1">
    <property type="nucleotide sequence ID" value="NZ_JACBZZ010000001.1"/>
</dbReference>
<reference evidence="1 2" key="1">
    <citation type="submission" date="2018-05" db="EMBL/GenBank/DDBJ databases">
        <title>Genetic diversity of glacier-inhabiting Cryobacterium bacteria in China and description of Cryobacterium mengkeensis sp. nov. and Arthrobacter glacialis sp. nov.</title>
        <authorList>
            <person name="Liu Q."/>
            <person name="Xin Y.-H."/>
        </authorList>
    </citation>
    <scope>NUCLEOTIDE SEQUENCE [LARGE SCALE GENOMIC DNA]</scope>
    <source>
        <strain evidence="1 2">GP3</strain>
    </source>
</reference>
<accession>A0A2V3DMA9</accession>
<dbReference type="InterPro" id="IPR018650">
    <property type="entry name" value="STSV1_Orf64"/>
</dbReference>
<dbReference type="EMBL" id="QHLZ01000016">
    <property type="protein sequence ID" value="PXA64065.1"/>
    <property type="molecule type" value="Genomic_DNA"/>
</dbReference>
<proteinExistence type="predicted"/>